<protein>
    <submittedName>
        <fullName evidence="1">Uncharacterized protein</fullName>
    </submittedName>
</protein>
<accession>A0ABT2ASS8</accession>
<evidence type="ECO:0000313" key="2">
    <source>
        <dbReference type="Proteomes" id="UP001206572"/>
    </source>
</evidence>
<keyword evidence="2" id="KW-1185">Reference proteome</keyword>
<dbReference type="EMBL" id="JANUHA010000026">
    <property type="protein sequence ID" value="MCS0599306.1"/>
    <property type="molecule type" value="Genomic_DNA"/>
</dbReference>
<dbReference type="Proteomes" id="UP001206572">
    <property type="component" value="Unassembled WGS sequence"/>
</dbReference>
<dbReference type="RefSeq" id="WP_258830307.1">
    <property type="nucleotide sequence ID" value="NZ_JANUHA010000026.1"/>
</dbReference>
<organism evidence="1 2">
    <name type="scientific">Massilia agri</name>
    <dbReference type="NCBI Taxonomy" id="1886785"/>
    <lineage>
        <taxon>Bacteria</taxon>
        <taxon>Pseudomonadati</taxon>
        <taxon>Pseudomonadota</taxon>
        <taxon>Betaproteobacteria</taxon>
        <taxon>Burkholderiales</taxon>
        <taxon>Oxalobacteraceae</taxon>
        <taxon>Telluria group</taxon>
        <taxon>Massilia</taxon>
    </lineage>
</organism>
<reference evidence="1 2" key="1">
    <citation type="submission" date="2022-08" db="EMBL/GenBank/DDBJ databases">
        <title>Reclassification of Massilia species as members of the genera Telluria, Duganella, Pseudoduganella, Mokoshia gen. nov. and Zemynaea gen. nov. using orthogonal and non-orthogonal genome-based approaches.</title>
        <authorList>
            <person name="Bowman J.P."/>
        </authorList>
    </citation>
    <scope>NUCLEOTIDE SEQUENCE [LARGE SCALE GENOMIC DNA]</scope>
    <source>
        <strain evidence="1 2">JCM 31661</strain>
    </source>
</reference>
<sequence length="123" mass="13505">MRSLIPVVCLTLLLHACGGGSSVALHVEWGSCDFDRDRWAQADRIGRGCMMASFLDKHPPAGMNIVELKLWLGEPNTYADLEDPAYLVAQSGPNGRPVGEQLLVFRIDRRSGRVVEAMLRPAS</sequence>
<proteinExistence type="predicted"/>
<comment type="caution">
    <text evidence="1">The sequence shown here is derived from an EMBL/GenBank/DDBJ whole genome shotgun (WGS) entry which is preliminary data.</text>
</comment>
<evidence type="ECO:0000313" key="1">
    <source>
        <dbReference type="EMBL" id="MCS0599306.1"/>
    </source>
</evidence>
<name>A0ABT2ASS8_9BURK</name>
<gene>
    <name evidence="1" type="ORF">NX780_23445</name>
</gene>